<protein>
    <submittedName>
        <fullName evidence="1">Uncharacterized protein</fullName>
    </submittedName>
</protein>
<sequence length="124" mass="12321">TSTPKVAASVSTALASALNSVQSTWNDSPAWTSAQSAIYSAAPSSAQSSIAKSGYAFKQLTSQAWYTKSVPHAVQTAVAGEVSAIDSAASKILATATSKGDAPRQTGMAVAGVVGVVGMMAAVL</sequence>
<organism evidence="1 2">
    <name type="scientific">Lachnellula cervina</name>
    <dbReference type="NCBI Taxonomy" id="1316786"/>
    <lineage>
        <taxon>Eukaryota</taxon>
        <taxon>Fungi</taxon>
        <taxon>Dikarya</taxon>
        <taxon>Ascomycota</taxon>
        <taxon>Pezizomycotina</taxon>
        <taxon>Leotiomycetes</taxon>
        <taxon>Helotiales</taxon>
        <taxon>Lachnaceae</taxon>
        <taxon>Lachnellula</taxon>
    </lineage>
</organism>
<keyword evidence="2" id="KW-1185">Reference proteome</keyword>
<evidence type="ECO:0000313" key="1">
    <source>
        <dbReference type="EMBL" id="TVY50565.1"/>
    </source>
</evidence>
<dbReference type="Proteomes" id="UP000481288">
    <property type="component" value="Unassembled WGS sequence"/>
</dbReference>
<name>A0A7D8UKF0_9HELO</name>
<feature type="non-terminal residue" evidence="1">
    <location>
        <position position="1"/>
    </location>
</feature>
<dbReference type="OrthoDB" id="3556547at2759"/>
<dbReference type="EMBL" id="QGMG01001088">
    <property type="protein sequence ID" value="TVY50565.1"/>
    <property type="molecule type" value="Genomic_DNA"/>
</dbReference>
<proteinExistence type="predicted"/>
<dbReference type="AlphaFoldDB" id="A0A7D8UKF0"/>
<reference evidence="1 2" key="1">
    <citation type="submission" date="2018-05" db="EMBL/GenBank/DDBJ databases">
        <title>Whole genome sequencing for identification of molecular markers to develop diagnostic detection tools for the regulated plant pathogen Lachnellula willkommii.</title>
        <authorList>
            <person name="Giroux E."/>
            <person name="Bilodeau G."/>
        </authorList>
    </citation>
    <scope>NUCLEOTIDE SEQUENCE [LARGE SCALE GENOMIC DNA]</scope>
    <source>
        <strain evidence="1 2">CBS 625.97</strain>
    </source>
</reference>
<accession>A0A7D8UKF0</accession>
<gene>
    <name evidence="1" type="ORF">LCER1_G007776</name>
</gene>
<comment type="caution">
    <text evidence="1">The sequence shown here is derived from an EMBL/GenBank/DDBJ whole genome shotgun (WGS) entry which is preliminary data.</text>
</comment>
<evidence type="ECO:0000313" key="2">
    <source>
        <dbReference type="Proteomes" id="UP000481288"/>
    </source>
</evidence>